<dbReference type="RefSeq" id="WP_268906007.1">
    <property type="nucleotide sequence ID" value="NZ_BNJJ01000013.1"/>
</dbReference>
<proteinExistence type="predicted"/>
<gene>
    <name evidence="1" type="ORF">KSZ_45330</name>
</gene>
<evidence type="ECO:0000313" key="2">
    <source>
        <dbReference type="Proteomes" id="UP000635565"/>
    </source>
</evidence>
<evidence type="ECO:0000313" key="1">
    <source>
        <dbReference type="EMBL" id="GHO86527.1"/>
    </source>
</evidence>
<keyword evidence="2" id="KW-1185">Reference proteome</keyword>
<dbReference type="Proteomes" id="UP000635565">
    <property type="component" value="Unassembled WGS sequence"/>
</dbReference>
<comment type="caution">
    <text evidence="1">The sequence shown here is derived from an EMBL/GenBank/DDBJ whole genome shotgun (WGS) entry which is preliminary data.</text>
</comment>
<dbReference type="EMBL" id="BNJJ01000013">
    <property type="protein sequence ID" value="GHO86527.1"/>
    <property type="molecule type" value="Genomic_DNA"/>
</dbReference>
<accession>A0ABQ3VKU3</accession>
<sequence length="44" mass="4802">MAAWIIQLLARFDVTPSMLTGVGLLLCIITALAGAQQHMCEEDR</sequence>
<organism evidence="1 2">
    <name type="scientific">Dictyobacter formicarum</name>
    <dbReference type="NCBI Taxonomy" id="2778368"/>
    <lineage>
        <taxon>Bacteria</taxon>
        <taxon>Bacillati</taxon>
        <taxon>Chloroflexota</taxon>
        <taxon>Ktedonobacteria</taxon>
        <taxon>Ktedonobacterales</taxon>
        <taxon>Dictyobacteraceae</taxon>
        <taxon>Dictyobacter</taxon>
    </lineage>
</organism>
<protein>
    <submittedName>
        <fullName evidence="1">Uncharacterized protein</fullName>
    </submittedName>
</protein>
<name>A0ABQ3VKU3_9CHLR</name>
<reference evidence="1 2" key="1">
    <citation type="journal article" date="2021" name="Int. J. Syst. Evol. Microbiol.">
        <title>Reticulibacter mediterranei gen. nov., sp. nov., within the new family Reticulibacteraceae fam. nov., and Ktedonospora formicarum gen. nov., sp. nov., Ktedonobacter robiniae sp. nov., Dictyobacter formicarum sp. nov. and Dictyobacter arantiisoli sp. nov., belonging to the class Ktedonobacteria.</title>
        <authorList>
            <person name="Yabe S."/>
            <person name="Zheng Y."/>
            <person name="Wang C.M."/>
            <person name="Sakai Y."/>
            <person name="Abe K."/>
            <person name="Yokota A."/>
            <person name="Donadio S."/>
            <person name="Cavaletti L."/>
            <person name="Monciardini P."/>
        </authorList>
    </citation>
    <scope>NUCLEOTIDE SEQUENCE [LARGE SCALE GENOMIC DNA]</scope>
    <source>
        <strain evidence="1 2">SOSP1-9</strain>
    </source>
</reference>